<evidence type="ECO:0000313" key="3">
    <source>
        <dbReference type="Proteomes" id="UP000182598"/>
    </source>
</evidence>
<dbReference type="PANTHER" id="PTHR36920:SF1">
    <property type="entry name" value="OUTER MEMBRANE PROTEIN W"/>
    <property type="match status" value="1"/>
</dbReference>
<sequence length="231" mass="24129">MKKSIIACSLLALGAAVPAYAEVSVNVGAIGVMPNDSSGSLPVIEAVAGAPAGSMGVSVNSNTQLGLTIDYKIDDNWTLELIAATPFSHDIHGTGAIAGLKVGSTKHLPPTLVAQYHFDVGSDAFKPFVGLGLNYTTFFEDKVAPELAGTLGALGVITANDTVDLALSDSFGYAVQAGFNYKLTEKWGVHFMVSRMDIDTTADVRINGVTAESVDVEIDPTVAMLGVRYNF</sequence>
<dbReference type="Pfam" id="PF03922">
    <property type="entry name" value="OmpW"/>
    <property type="match status" value="1"/>
</dbReference>
<dbReference type="Proteomes" id="UP000182598">
    <property type="component" value="Unassembled WGS sequence"/>
</dbReference>
<reference evidence="3" key="1">
    <citation type="submission" date="2015-08" db="EMBL/GenBank/DDBJ databases">
        <authorList>
            <person name="Varghese N."/>
        </authorList>
    </citation>
    <scope>NUCLEOTIDE SEQUENCE [LARGE SCALE GENOMIC DNA]</scope>
    <source>
        <strain evidence="3">DSM 27808</strain>
    </source>
</reference>
<keyword evidence="1" id="KW-0732">Signal</keyword>
<proteinExistence type="predicted"/>
<dbReference type="SUPFAM" id="SSF56925">
    <property type="entry name" value="OMPA-like"/>
    <property type="match status" value="1"/>
</dbReference>
<dbReference type="PANTHER" id="PTHR36920">
    <property type="match status" value="1"/>
</dbReference>
<evidence type="ECO:0000256" key="1">
    <source>
        <dbReference type="SAM" id="SignalP"/>
    </source>
</evidence>
<feature type="chain" id="PRO_5005504053" evidence="1">
    <location>
        <begin position="22"/>
        <end position="231"/>
    </location>
</feature>
<dbReference type="OrthoDB" id="9807574at2"/>
<dbReference type="EMBL" id="CYHB01000002">
    <property type="protein sequence ID" value="CUA85227.1"/>
    <property type="molecule type" value="Genomic_DNA"/>
</dbReference>
<dbReference type="AlphaFoldDB" id="A0A0K6H2L4"/>
<dbReference type="InterPro" id="IPR005618">
    <property type="entry name" value="OMPW"/>
</dbReference>
<dbReference type="Gene3D" id="2.40.160.20">
    <property type="match status" value="1"/>
</dbReference>
<feature type="signal peptide" evidence="1">
    <location>
        <begin position="1"/>
        <end position="21"/>
    </location>
</feature>
<evidence type="ECO:0000313" key="2">
    <source>
        <dbReference type="EMBL" id="CUA85227.1"/>
    </source>
</evidence>
<dbReference type="GO" id="GO:0019867">
    <property type="term" value="C:outer membrane"/>
    <property type="evidence" value="ECO:0007669"/>
    <property type="project" value="InterPro"/>
</dbReference>
<organism evidence="2 3">
    <name type="scientific">Pseudidiomarina woesei</name>
    <dbReference type="NCBI Taxonomy" id="1381080"/>
    <lineage>
        <taxon>Bacteria</taxon>
        <taxon>Pseudomonadati</taxon>
        <taxon>Pseudomonadota</taxon>
        <taxon>Gammaproteobacteria</taxon>
        <taxon>Alteromonadales</taxon>
        <taxon>Idiomarinaceae</taxon>
        <taxon>Pseudidiomarina</taxon>
    </lineage>
</organism>
<accession>A0A0K6H2L4</accession>
<dbReference type="GO" id="GO:0055085">
    <property type="term" value="P:transmembrane transport"/>
    <property type="evidence" value="ECO:0007669"/>
    <property type="project" value="TreeGrafter"/>
</dbReference>
<gene>
    <name evidence="2" type="ORF">Ga0061064_1156</name>
</gene>
<dbReference type="InterPro" id="IPR011250">
    <property type="entry name" value="OMP/PagP_B-barrel"/>
</dbReference>
<protein>
    <submittedName>
        <fullName evidence="2">Outer membrane protein W</fullName>
    </submittedName>
</protein>
<dbReference type="RefSeq" id="WP_055438813.1">
    <property type="nucleotide sequence ID" value="NZ_CYHB01000002.1"/>
</dbReference>
<keyword evidence="3" id="KW-1185">Reference proteome</keyword>
<name>A0A0K6H2L4_9GAMM</name>